<feature type="transmembrane region" description="Helical" evidence="1">
    <location>
        <begin position="112"/>
        <end position="131"/>
    </location>
</feature>
<evidence type="ECO:0000313" key="2">
    <source>
        <dbReference type="EMBL" id="ANH80477.1"/>
    </source>
</evidence>
<keyword evidence="1" id="KW-0812">Transmembrane</keyword>
<dbReference type="AlphaFoldDB" id="A0A1A9HYK5"/>
<keyword evidence="3" id="KW-1185">Reference proteome</keyword>
<sequence>MLNDFKEQIVSAGRVNPTDNLVIVGNQSFHEKKVLDVDSDFFKLFSFPLIKRDAATVLQNPGNIVLTESLQSGIDLLKAEYRKVVPEYPFEYRFLDEQFGDLYKRDLRQQTVLTVFACLAIFVACLGWYRILLQNGLKKSVYEKVPGSSVQNIVILLSKDLLKPVLIASCIALPAGYWAMNKWLQNFAYKTTLSWWIFLLAILVTFGIALLTVGIKSVKAAMANPVRALRTE</sequence>
<dbReference type="KEGG" id="nia:A8C56_05260"/>
<dbReference type="EMBL" id="CP015772">
    <property type="protein sequence ID" value="ANH80477.1"/>
    <property type="molecule type" value="Genomic_DNA"/>
</dbReference>
<accession>A0A1A9HYK5</accession>
<dbReference type="STRING" id="1176587.A8C56_05260"/>
<feature type="transmembrane region" description="Helical" evidence="1">
    <location>
        <begin position="192"/>
        <end position="215"/>
    </location>
</feature>
<evidence type="ECO:0008006" key="4">
    <source>
        <dbReference type="Google" id="ProtNLM"/>
    </source>
</evidence>
<gene>
    <name evidence="2" type="ORF">A8C56_05260</name>
</gene>
<protein>
    <recommendedName>
        <fullName evidence="4">ABC3 transporter permease protein domain-containing protein</fullName>
    </recommendedName>
</protein>
<evidence type="ECO:0000256" key="1">
    <source>
        <dbReference type="SAM" id="Phobius"/>
    </source>
</evidence>
<keyword evidence="1" id="KW-0472">Membrane</keyword>
<dbReference type="Proteomes" id="UP000077667">
    <property type="component" value="Chromosome"/>
</dbReference>
<dbReference type="RefSeq" id="WP_067753005.1">
    <property type="nucleotide sequence ID" value="NZ_CP015772.1"/>
</dbReference>
<name>A0A1A9HYK5_9BACT</name>
<evidence type="ECO:0000313" key="3">
    <source>
        <dbReference type="Proteomes" id="UP000077667"/>
    </source>
</evidence>
<proteinExistence type="predicted"/>
<reference evidence="2 3" key="1">
    <citation type="submission" date="2016-05" db="EMBL/GenBank/DDBJ databases">
        <title>Niabella ginsenosidivorans BS26 whole genome sequencing.</title>
        <authorList>
            <person name="Im W.T."/>
            <person name="Siddiqi M.Z."/>
        </authorList>
    </citation>
    <scope>NUCLEOTIDE SEQUENCE [LARGE SCALE GENOMIC DNA]</scope>
    <source>
        <strain evidence="2 3">BS26</strain>
    </source>
</reference>
<feature type="transmembrane region" description="Helical" evidence="1">
    <location>
        <begin position="161"/>
        <end position="180"/>
    </location>
</feature>
<keyword evidence="1" id="KW-1133">Transmembrane helix</keyword>
<organism evidence="2 3">
    <name type="scientific">Niabella ginsenosidivorans</name>
    <dbReference type="NCBI Taxonomy" id="1176587"/>
    <lineage>
        <taxon>Bacteria</taxon>
        <taxon>Pseudomonadati</taxon>
        <taxon>Bacteroidota</taxon>
        <taxon>Chitinophagia</taxon>
        <taxon>Chitinophagales</taxon>
        <taxon>Chitinophagaceae</taxon>
        <taxon>Niabella</taxon>
    </lineage>
</organism>